<dbReference type="InterPro" id="IPR036361">
    <property type="entry name" value="SAP_dom_sf"/>
</dbReference>
<organism evidence="1 2">
    <name type="scientific">Macrosiphum euphorbiae</name>
    <name type="common">potato aphid</name>
    <dbReference type="NCBI Taxonomy" id="13131"/>
    <lineage>
        <taxon>Eukaryota</taxon>
        <taxon>Metazoa</taxon>
        <taxon>Ecdysozoa</taxon>
        <taxon>Arthropoda</taxon>
        <taxon>Hexapoda</taxon>
        <taxon>Insecta</taxon>
        <taxon>Pterygota</taxon>
        <taxon>Neoptera</taxon>
        <taxon>Paraneoptera</taxon>
        <taxon>Hemiptera</taxon>
        <taxon>Sternorrhyncha</taxon>
        <taxon>Aphidomorpha</taxon>
        <taxon>Aphidoidea</taxon>
        <taxon>Aphididae</taxon>
        <taxon>Macrosiphini</taxon>
        <taxon>Macrosiphum</taxon>
    </lineage>
</organism>
<dbReference type="EMBL" id="CARXXK010001015">
    <property type="protein sequence ID" value="CAI6371796.1"/>
    <property type="molecule type" value="Genomic_DNA"/>
</dbReference>
<name>A0AAV0XX54_9HEMI</name>
<reference evidence="1 2" key="1">
    <citation type="submission" date="2023-01" db="EMBL/GenBank/DDBJ databases">
        <authorList>
            <person name="Whitehead M."/>
        </authorList>
    </citation>
    <scope>NUCLEOTIDE SEQUENCE [LARGE SCALE GENOMIC DNA]</scope>
</reference>
<dbReference type="Gene3D" id="1.10.720.30">
    <property type="entry name" value="SAP domain"/>
    <property type="match status" value="1"/>
</dbReference>
<sequence>MANNDYKHMLESFRTIDLKTLLGTFGQSIVGKKSELKYRAIELLRSRSAGFNQADYVSKIHEIYCCFGTFMPKNDAIMNHNLLQTQQRQMMGQIQAPQQGIYQPAPQYNQLPMHMTRGGLSQVVPQTERNIYSNSIGI</sequence>
<comment type="caution">
    <text evidence="1">The sequence shown here is derived from an EMBL/GenBank/DDBJ whole genome shotgun (WGS) entry which is preliminary data.</text>
</comment>
<proteinExistence type="predicted"/>
<gene>
    <name evidence="1" type="ORF">MEUPH1_LOCUS25754</name>
</gene>
<dbReference type="SUPFAM" id="SSF68906">
    <property type="entry name" value="SAP domain"/>
    <property type="match status" value="1"/>
</dbReference>
<evidence type="ECO:0000313" key="2">
    <source>
        <dbReference type="Proteomes" id="UP001160148"/>
    </source>
</evidence>
<evidence type="ECO:0008006" key="3">
    <source>
        <dbReference type="Google" id="ProtNLM"/>
    </source>
</evidence>
<accession>A0AAV0XX54</accession>
<keyword evidence="2" id="KW-1185">Reference proteome</keyword>
<evidence type="ECO:0000313" key="1">
    <source>
        <dbReference type="EMBL" id="CAI6371796.1"/>
    </source>
</evidence>
<dbReference type="Proteomes" id="UP001160148">
    <property type="component" value="Unassembled WGS sequence"/>
</dbReference>
<protein>
    <recommendedName>
        <fullName evidence="3">SAP domain-containing protein</fullName>
    </recommendedName>
</protein>
<dbReference type="AlphaFoldDB" id="A0AAV0XX54"/>